<reference evidence="3" key="2">
    <citation type="submission" date="2019-09" db="UniProtKB">
        <authorList>
            <consortium name="WormBaseParasite"/>
        </authorList>
    </citation>
    <scope>IDENTIFICATION</scope>
</reference>
<gene>
    <name evidence="1" type="ORF">HPBE_LOCUS25352</name>
</gene>
<accession>A0A3P8EUX2</accession>
<dbReference type="WBParaSite" id="HPBE_0002535301-mRNA-1">
    <property type="protein sequence ID" value="HPBE_0002535301-mRNA-1"/>
    <property type="gene ID" value="HPBE_0002535301"/>
</dbReference>
<accession>A0A183GRN3</accession>
<keyword evidence="2" id="KW-1185">Reference proteome</keyword>
<protein>
    <submittedName>
        <fullName evidence="3">Costars domain-containing protein</fullName>
    </submittedName>
</protein>
<evidence type="ECO:0000313" key="2">
    <source>
        <dbReference type="Proteomes" id="UP000050761"/>
    </source>
</evidence>
<name>A0A183GRN3_HELPZ</name>
<proteinExistence type="predicted"/>
<evidence type="ECO:0000313" key="1">
    <source>
        <dbReference type="EMBL" id="VDP50728.1"/>
    </source>
</evidence>
<evidence type="ECO:0000313" key="3">
    <source>
        <dbReference type="WBParaSite" id="HPBE_0002535301-mRNA-1"/>
    </source>
</evidence>
<dbReference type="EMBL" id="UZAH01037772">
    <property type="protein sequence ID" value="VDP50728.1"/>
    <property type="molecule type" value="Genomic_DNA"/>
</dbReference>
<dbReference type="OrthoDB" id="8062037at2759"/>
<dbReference type="Proteomes" id="UP000050761">
    <property type="component" value="Unassembled WGS sequence"/>
</dbReference>
<sequence>MTYGSAFWDEFEACRSDADYGNRSLVCDPSHRLADTTTKKLTDMLRKLQSRIGILLFLLPWKPELMMFGSVPTRCECVDGCRRADGRDVFIGLLHVTNTKNTDDLKSDMEKEYATAKLGNLTCDHGLLLVYLKDTQKVLYVLF</sequence>
<reference evidence="1 2" key="1">
    <citation type="submission" date="2018-11" db="EMBL/GenBank/DDBJ databases">
        <authorList>
            <consortium name="Pathogen Informatics"/>
        </authorList>
    </citation>
    <scope>NUCLEOTIDE SEQUENCE [LARGE SCALE GENOMIC DNA]</scope>
</reference>
<dbReference type="AlphaFoldDB" id="A0A183GRN3"/>
<organism evidence="2 3">
    <name type="scientific">Heligmosomoides polygyrus</name>
    <name type="common">Parasitic roundworm</name>
    <dbReference type="NCBI Taxonomy" id="6339"/>
    <lineage>
        <taxon>Eukaryota</taxon>
        <taxon>Metazoa</taxon>
        <taxon>Ecdysozoa</taxon>
        <taxon>Nematoda</taxon>
        <taxon>Chromadorea</taxon>
        <taxon>Rhabditida</taxon>
        <taxon>Rhabditina</taxon>
        <taxon>Rhabditomorpha</taxon>
        <taxon>Strongyloidea</taxon>
        <taxon>Heligmosomidae</taxon>
        <taxon>Heligmosomoides</taxon>
    </lineage>
</organism>